<dbReference type="Gene3D" id="1.20.1050.10">
    <property type="match status" value="1"/>
</dbReference>
<dbReference type="InterPro" id="IPR010987">
    <property type="entry name" value="Glutathione-S-Trfase_C-like"/>
</dbReference>
<dbReference type="InterPro" id="IPR036249">
    <property type="entry name" value="Thioredoxin-like_sf"/>
</dbReference>
<dbReference type="PROSITE" id="PS50404">
    <property type="entry name" value="GST_NTER"/>
    <property type="match status" value="1"/>
</dbReference>
<dbReference type="Pfam" id="PF00043">
    <property type="entry name" value="GST_C"/>
    <property type="match status" value="1"/>
</dbReference>
<protein>
    <submittedName>
        <fullName evidence="4">Similar to Glutathione S-transferase 1 acc. no. P40582</fullName>
    </submittedName>
</protein>
<gene>
    <name evidence="4" type="ORF">PCON_09986</name>
</gene>
<dbReference type="GO" id="GO:0016740">
    <property type="term" value="F:transferase activity"/>
    <property type="evidence" value="ECO:0007669"/>
    <property type="project" value="UniProtKB-KW"/>
</dbReference>
<dbReference type="PROSITE" id="PS50405">
    <property type="entry name" value="GST_CTER"/>
    <property type="match status" value="1"/>
</dbReference>
<keyword evidence="5" id="KW-1185">Reference proteome</keyword>
<evidence type="ECO:0000259" key="3">
    <source>
        <dbReference type="PROSITE" id="PS50405"/>
    </source>
</evidence>
<dbReference type="SUPFAM" id="SSF47616">
    <property type="entry name" value="GST C-terminal domain-like"/>
    <property type="match status" value="1"/>
</dbReference>
<proteinExistence type="inferred from homology"/>
<dbReference type="SFLD" id="SFLDS00019">
    <property type="entry name" value="Glutathione_Transferase_(cytos"/>
    <property type="match status" value="1"/>
</dbReference>
<dbReference type="InterPro" id="IPR004045">
    <property type="entry name" value="Glutathione_S-Trfase_N"/>
</dbReference>
<dbReference type="Gene3D" id="3.40.30.10">
    <property type="entry name" value="Glutaredoxin"/>
    <property type="match status" value="1"/>
</dbReference>
<dbReference type="InterPro" id="IPR004046">
    <property type="entry name" value="GST_C"/>
</dbReference>
<dbReference type="SUPFAM" id="SSF52833">
    <property type="entry name" value="Thioredoxin-like"/>
    <property type="match status" value="1"/>
</dbReference>
<evidence type="ECO:0000259" key="2">
    <source>
        <dbReference type="PROSITE" id="PS50404"/>
    </source>
</evidence>
<dbReference type="InterPro" id="IPR040079">
    <property type="entry name" value="Glutathione_S-Trfase"/>
</dbReference>
<dbReference type="STRING" id="1076935.U4L9M9"/>
<dbReference type="SFLD" id="SFLDG00358">
    <property type="entry name" value="Main_(cytGST)"/>
    <property type="match status" value="1"/>
</dbReference>
<reference evidence="4 5" key="1">
    <citation type="journal article" date="2013" name="PLoS Genet.">
        <title>The genome and development-dependent transcriptomes of Pyronema confluens: a window into fungal evolution.</title>
        <authorList>
            <person name="Traeger S."/>
            <person name="Altegoer F."/>
            <person name="Freitag M."/>
            <person name="Gabaldon T."/>
            <person name="Kempken F."/>
            <person name="Kumar A."/>
            <person name="Marcet-Houben M."/>
            <person name="Poggeler S."/>
            <person name="Stajich J.E."/>
            <person name="Nowrousian M."/>
        </authorList>
    </citation>
    <scope>NUCLEOTIDE SEQUENCE [LARGE SCALE GENOMIC DNA]</scope>
    <source>
        <strain evidence="5">CBS 100304</strain>
        <tissue evidence="4">Vegetative mycelium</tissue>
    </source>
</reference>
<organism evidence="4 5">
    <name type="scientific">Pyronema omphalodes (strain CBS 100304)</name>
    <name type="common">Pyronema confluens</name>
    <dbReference type="NCBI Taxonomy" id="1076935"/>
    <lineage>
        <taxon>Eukaryota</taxon>
        <taxon>Fungi</taxon>
        <taxon>Dikarya</taxon>
        <taxon>Ascomycota</taxon>
        <taxon>Pezizomycotina</taxon>
        <taxon>Pezizomycetes</taxon>
        <taxon>Pezizales</taxon>
        <taxon>Pyronemataceae</taxon>
        <taxon>Pyronema</taxon>
    </lineage>
</organism>
<sequence length="238" mass="27569">MAATTPTPNIKLYWLNRSRSQRILWLLEELRLPYELTPIARGRNQLAPTEISKELHPLGKFPILSLNDQVLAESGLIVETLIERYGKDLEPERSDEQEWLRYRYYMHYAEGSFTPPLVMRLVVDGIRKSPLPWFMEWVLRPVLKNIASKVETSYLQPQDQTNFSFVESQLQDRTYLAAEKLTGADIMMSFPLLAARGRVPGFTKELYPNIHAYLERLEQRGMFIKAAKLTGDLEGEPL</sequence>
<keyword evidence="4" id="KW-0808">Transferase</keyword>
<evidence type="ECO:0000313" key="5">
    <source>
        <dbReference type="Proteomes" id="UP000018144"/>
    </source>
</evidence>
<dbReference type="PANTHER" id="PTHR44051">
    <property type="entry name" value="GLUTATHIONE S-TRANSFERASE-RELATED"/>
    <property type="match status" value="1"/>
</dbReference>
<feature type="domain" description="GST C-terminal" evidence="3">
    <location>
        <begin position="95"/>
        <end position="238"/>
    </location>
</feature>
<dbReference type="EMBL" id="HF935539">
    <property type="protein sequence ID" value="CCX10392.1"/>
    <property type="molecule type" value="Genomic_DNA"/>
</dbReference>
<dbReference type="InterPro" id="IPR036282">
    <property type="entry name" value="Glutathione-S-Trfase_C_sf"/>
</dbReference>
<dbReference type="CDD" id="cd03046">
    <property type="entry name" value="GST_N_GTT1_like"/>
    <property type="match status" value="1"/>
</dbReference>
<evidence type="ECO:0000256" key="1">
    <source>
        <dbReference type="ARBA" id="ARBA00007409"/>
    </source>
</evidence>
<evidence type="ECO:0000313" key="4">
    <source>
        <dbReference type="EMBL" id="CCX10392.1"/>
    </source>
</evidence>
<feature type="domain" description="GST N-terminal" evidence="2">
    <location>
        <begin position="7"/>
        <end position="89"/>
    </location>
</feature>
<dbReference type="Proteomes" id="UP000018144">
    <property type="component" value="Unassembled WGS sequence"/>
</dbReference>
<dbReference type="PANTHER" id="PTHR44051:SF9">
    <property type="entry name" value="GLUTATHIONE S-TRANSFERASE 1"/>
    <property type="match status" value="1"/>
</dbReference>
<comment type="similarity">
    <text evidence="1">Belongs to the GST superfamily.</text>
</comment>
<dbReference type="eggNOG" id="KOG0867">
    <property type="taxonomic scope" value="Eukaryota"/>
</dbReference>
<dbReference type="CDD" id="cd03189">
    <property type="entry name" value="GST_C_GTT1_like"/>
    <property type="match status" value="1"/>
</dbReference>
<dbReference type="AlphaFoldDB" id="U4L9M9"/>
<dbReference type="OrthoDB" id="2098326at2759"/>
<dbReference type="Pfam" id="PF13417">
    <property type="entry name" value="GST_N_3"/>
    <property type="match status" value="1"/>
</dbReference>
<dbReference type="OMA" id="WIHFAES"/>
<accession>U4L9M9</accession>
<name>U4L9M9_PYROM</name>